<dbReference type="AlphaFoldDB" id="A0A4C1ZFK9"/>
<dbReference type="EMBL" id="BGZK01001802">
    <property type="protein sequence ID" value="GBP86590.1"/>
    <property type="molecule type" value="Genomic_DNA"/>
</dbReference>
<accession>A0A4C1ZFK9</accession>
<proteinExistence type="predicted"/>
<organism evidence="1 2">
    <name type="scientific">Eumeta variegata</name>
    <name type="common">Bagworm moth</name>
    <name type="synonym">Eumeta japonica</name>
    <dbReference type="NCBI Taxonomy" id="151549"/>
    <lineage>
        <taxon>Eukaryota</taxon>
        <taxon>Metazoa</taxon>
        <taxon>Ecdysozoa</taxon>
        <taxon>Arthropoda</taxon>
        <taxon>Hexapoda</taxon>
        <taxon>Insecta</taxon>
        <taxon>Pterygota</taxon>
        <taxon>Neoptera</taxon>
        <taxon>Endopterygota</taxon>
        <taxon>Lepidoptera</taxon>
        <taxon>Glossata</taxon>
        <taxon>Ditrysia</taxon>
        <taxon>Tineoidea</taxon>
        <taxon>Psychidae</taxon>
        <taxon>Oiketicinae</taxon>
        <taxon>Eumeta</taxon>
    </lineage>
</organism>
<name>A0A4C1ZFK9_EUMVA</name>
<gene>
    <name evidence="1" type="ORF">EVAR_52496_1</name>
</gene>
<sequence length="242" mass="28162">MEGRWKESLTYKKKDNVEKMSIEKNMTKKKDGIATMKKNHSKLQTMKKSCITPLVSMLLLGQHQLERAISYATEKCEDLDISIERRGRRRFRKRMPGEVARDAGLTLPEELQRAMLECLDRFYEELEHRYKAMDDILITFGVVQPKTLLTSTEEELRDIVPNLTKIYDELCAEDIILEILRLRRHLEAASISLQEAVQWTTLELLKFIVKRDYSESVPSLALCLKFLIICVSVASCERSFQT</sequence>
<reference evidence="1 2" key="1">
    <citation type="journal article" date="2019" name="Commun. Biol.">
        <title>The bagworm genome reveals a unique fibroin gene that provides high tensile strength.</title>
        <authorList>
            <person name="Kono N."/>
            <person name="Nakamura H."/>
            <person name="Ohtoshi R."/>
            <person name="Tomita M."/>
            <person name="Numata K."/>
            <person name="Arakawa K."/>
        </authorList>
    </citation>
    <scope>NUCLEOTIDE SEQUENCE [LARGE SCALE GENOMIC DNA]</scope>
</reference>
<evidence type="ECO:0008006" key="3">
    <source>
        <dbReference type="Google" id="ProtNLM"/>
    </source>
</evidence>
<dbReference type="Proteomes" id="UP000299102">
    <property type="component" value="Unassembled WGS sequence"/>
</dbReference>
<comment type="caution">
    <text evidence="1">The sequence shown here is derived from an EMBL/GenBank/DDBJ whole genome shotgun (WGS) entry which is preliminary data.</text>
</comment>
<evidence type="ECO:0000313" key="2">
    <source>
        <dbReference type="Proteomes" id="UP000299102"/>
    </source>
</evidence>
<evidence type="ECO:0000313" key="1">
    <source>
        <dbReference type="EMBL" id="GBP86590.1"/>
    </source>
</evidence>
<keyword evidence="2" id="KW-1185">Reference proteome</keyword>
<protein>
    <recommendedName>
        <fullName evidence="3">HAT C-terminal dimerisation domain-containing protein</fullName>
    </recommendedName>
</protein>
<dbReference type="OrthoDB" id="10063284at2759"/>